<gene>
    <name evidence="2" type="ORF">EVAR_28936_1</name>
</gene>
<comment type="caution">
    <text evidence="2">The sequence shown here is derived from an EMBL/GenBank/DDBJ whole genome shotgun (WGS) entry which is preliminary data.</text>
</comment>
<proteinExistence type="predicted"/>
<organism evidence="2 3">
    <name type="scientific">Eumeta variegata</name>
    <name type="common">Bagworm moth</name>
    <name type="synonym">Eumeta japonica</name>
    <dbReference type="NCBI Taxonomy" id="151549"/>
    <lineage>
        <taxon>Eukaryota</taxon>
        <taxon>Metazoa</taxon>
        <taxon>Ecdysozoa</taxon>
        <taxon>Arthropoda</taxon>
        <taxon>Hexapoda</taxon>
        <taxon>Insecta</taxon>
        <taxon>Pterygota</taxon>
        <taxon>Neoptera</taxon>
        <taxon>Endopterygota</taxon>
        <taxon>Lepidoptera</taxon>
        <taxon>Glossata</taxon>
        <taxon>Ditrysia</taxon>
        <taxon>Tineoidea</taxon>
        <taxon>Psychidae</taxon>
        <taxon>Oiketicinae</taxon>
        <taxon>Eumeta</taxon>
    </lineage>
</organism>
<evidence type="ECO:0000313" key="3">
    <source>
        <dbReference type="Proteomes" id="UP000299102"/>
    </source>
</evidence>
<evidence type="ECO:0008006" key="4">
    <source>
        <dbReference type="Google" id="ProtNLM"/>
    </source>
</evidence>
<evidence type="ECO:0000313" key="2">
    <source>
        <dbReference type="EMBL" id="GBP43761.1"/>
    </source>
</evidence>
<feature type="compositionally biased region" description="Low complexity" evidence="1">
    <location>
        <begin position="39"/>
        <end position="52"/>
    </location>
</feature>
<dbReference type="Proteomes" id="UP000299102">
    <property type="component" value="Unassembled WGS sequence"/>
</dbReference>
<reference evidence="2 3" key="1">
    <citation type="journal article" date="2019" name="Commun. Biol.">
        <title>The bagworm genome reveals a unique fibroin gene that provides high tensile strength.</title>
        <authorList>
            <person name="Kono N."/>
            <person name="Nakamura H."/>
            <person name="Ohtoshi R."/>
            <person name="Tomita M."/>
            <person name="Numata K."/>
            <person name="Arakawa K."/>
        </authorList>
    </citation>
    <scope>NUCLEOTIDE SEQUENCE [LARGE SCALE GENOMIC DNA]</scope>
</reference>
<dbReference type="AlphaFoldDB" id="A0A4C1VY74"/>
<feature type="compositionally biased region" description="Polar residues" evidence="1">
    <location>
        <begin position="53"/>
        <end position="62"/>
    </location>
</feature>
<accession>A0A4C1VY74</accession>
<feature type="region of interest" description="Disordered" evidence="1">
    <location>
        <begin position="38"/>
        <end position="70"/>
    </location>
</feature>
<keyword evidence="3" id="KW-1185">Reference proteome</keyword>
<dbReference type="EMBL" id="BGZK01000442">
    <property type="protein sequence ID" value="GBP43761.1"/>
    <property type="molecule type" value="Genomic_DNA"/>
</dbReference>
<evidence type="ECO:0000256" key="1">
    <source>
        <dbReference type="SAM" id="MobiDB-lite"/>
    </source>
</evidence>
<name>A0A4C1VY74_EUMVA</name>
<protein>
    <recommendedName>
        <fullName evidence="4">Nucleic-acid-binding protein from transposon X-element</fullName>
    </recommendedName>
</protein>
<sequence>MASWASSWCTAARATPIVISSVKETYYSTPWHTVVKPNSQDASASQDAKASKPANSSQTSKVNKAKAPTAAKIATNETDVNATLIPKKHQKPARSLKVKSAAISDFQILSALLATLKVIYHTYSLKEEREFRAVLRRVTKALPIEEVNEDLIIQNLPVQSRARCVKCLGDHGTKAFTRNKVTDGPPACVFCKSAGHTANYLGCSRAPKRQSTHKVSNNKKAAPPVQIAPCRATARAVTGNLSYAKATARFCKNPSTNSAPKNSSTEDIKALMSMISVIDIGEIALLAKKSKAAANPVEKILLIAEHAPLVEAIKNNKM</sequence>